<accession>A0ABD0JA61</accession>
<evidence type="ECO:0000313" key="2">
    <source>
        <dbReference type="EMBL" id="KAK7466840.1"/>
    </source>
</evidence>
<proteinExistence type="predicted"/>
<sequence>MKNKQHKKTNSIKRQTTRKTRGEKKPYTTRSKQEKESPWHLTNCRSAGDDAEDVVGFVGALPVPHDDLLHMGRWWDGIGFPPIYTPCVSSTERRSHNLFLLITKALAAPKMMPVMSTDAVQSRETNLRSDFMVYGLCSTVCL</sequence>
<dbReference type="EMBL" id="JACVVK020000543">
    <property type="protein sequence ID" value="KAK7466840.1"/>
    <property type="molecule type" value="Genomic_DNA"/>
</dbReference>
<organism evidence="2 3">
    <name type="scientific">Batillaria attramentaria</name>
    <dbReference type="NCBI Taxonomy" id="370345"/>
    <lineage>
        <taxon>Eukaryota</taxon>
        <taxon>Metazoa</taxon>
        <taxon>Spiralia</taxon>
        <taxon>Lophotrochozoa</taxon>
        <taxon>Mollusca</taxon>
        <taxon>Gastropoda</taxon>
        <taxon>Caenogastropoda</taxon>
        <taxon>Sorbeoconcha</taxon>
        <taxon>Cerithioidea</taxon>
        <taxon>Batillariidae</taxon>
        <taxon>Batillaria</taxon>
    </lineage>
</organism>
<comment type="caution">
    <text evidence="2">The sequence shown here is derived from an EMBL/GenBank/DDBJ whole genome shotgun (WGS) entry which is preliminary data.</text>
</comment>
<evidence type="ECO:0000313" key="3">
    <source>
        <dbReference type="Proteomes" id="UP001519460"/>
    </source>
</evidence>
<feature type="compositionally biased region" description="Basic residues" evidence="1">
    <location>
        <begin position="1"/>
        <end position="22"/>
    </location>
</feature>
<protein>
    <submittedName>
        <fullName evidence="2">Uncharacterized protein</fullName>
    </submittedName>
</protein>
<dbReference type="AlphaFoldDB" id="A0ABD0JA61"/>
<gene>
    <name evidence="2" type="ORF">BaRGS_00037055</name>
</gene>
<reference evidence="2 3" key="1">
    <citation type="journal article" date="2023" name="Sci. Data">
        <title>Genome assembly of the Korean intertidal mud-creeper Batillaria attramentaria.</title>
        <authorList>
            <person name="Patra A.K."/>
            <person name="Ho P.T."/>
            <person name="Jun S."/>
            <person name="Lee S.J."/>
            <person name="Kim Y."/>
            <person name="Won Y.J."/>
        </authorList>
    </citation>
    <scope>NUCLEOTIDE SEQUENCE [LARGE SCALE GENOMIC DNA]</scope>
    <source>
        <strain evidence="2">Wonlab-2016</strain>
    </source>
</reference>
<feature type="region of interest" description="Disordered" evidence="1">
    <location>
        <begin position="1"/>
        <end position="43"/>
    </location>
</feature>
<keyword evidence="3" id="KW-1185">Reference proteome</keyword>
<evidence type="ECO:0000256" key="1">
    <source>
        <dbReference type="SAM" id="MobiDB-lite"/>
    </source>
</evidence>
<dbReference type="Proteomes" id="UP001519460">
    <property type="component" value="Unassembled WGS sequence"/>
</dbReference>
<feature type="compositionally biased region" description="Basic and acidic residues" evidence="1">
    <location>
        <begin position="23"/>
        <end position="38"/>
    </location>
</feature>
<name>A0ABD0JA61_9CAEN</name>